<dbReference type="InterPro" id="IPR029045">
    <property type="entry name" value="ClpP/crotonase-like_dom_sf"/>
</dbReference>
<evidence type="ECO:0000256" key="5">
    <source>
        <dbReference type="ARBA" id="ARBA00050624"/>
    </source>
</evidence>
<dbReference type="FunFam" id="1.10.12.10:FF:000001">
    <property type="entry name" value="Probable enoyl-CoA hydratase, mitochondrial"/>
    <property type="match status" value="1"/>
</dbReference>
<dbReference type="Gene3D" id="3.90.226.10">
    <property type="entry name" value="2-enoyl-CoA Hydratase, Chain A, domain 1"/>
    <property type="match status" value="1"/>
</dbReference>
<dbReference type="InterPro" id="IPR001753">
    <property type="entry name" value="Enoyl-CoA_hydra/iso"/>
</dbReference>
<evidence type="ECO:0000313" key="9">
    <source>
        <dbReference type="Proteomes" id="UP000601522"/>
    </source>
</evidence>
<sequence>MEWKNLSFKKDGNIAILSINRPKALNALNTQTLRELDEAITEVEKDEEIYVLIITGEGRSFVAGADIGEMKDMSSLEARKLAHKGIKVFRKIELMEKPVIAAINGFALGGGCELAMACDIRVASEKAKFGQPEVGLGITPGFAGTQRLSRLVGPGKAKELIFTADVIDANEAYRIGLVNKIVSMEKLIEESINLANRIACKGQIAVRLAKTAINRGMETDIETGMSIERELFGQCFSTEDQKEGMRAFLEKRSPNYKLK</sequence>
<dbReference type="NCBIfam" id="NF004475">
    <property type="entry name" value="PRK05809.1"/>
    <property type="match status" value="1"/>
</dbReference>
<organism evidence="8 9">
    <name type="scientific">Wansuia hejianensis</name>
    <dbReference type="NCBI Taxonomy" id="2763667"/>
    <lineage>
        <taxon>Bacteria</taxon>
        <taxon>Bacillati</taxon>
        <taxon>Bacillota</taxon>
        <taxon>Clostridia</taxon>
        <taxon>Lachnospirales</taxon>
        <taxon>Lachnospiraceae</taxon>
        <taxon>Wansuia</taxon>
    </lineage>
</organism>
<dbReference type="FunFam" id="3.90.226.10:FF:000009">
    <property type="entry name" value="Carnitinyl-CoA dehydratase"/>
    <property type="match status" value="1"/>
</dbReference>
<evidence type="ECO:0000256" key="3">
    <source>
        <dbReference type="ARBA" id="ARBA00011881"/>
    </source>
</evidence>
<dbReference type="EMBL" id="JACRTK010000003">
    <property type="protein sequence ID" value="MBC8591226.1"/>
    <property type="molecule type" value="Genomic_DNA"/>
</dbReference>
<comment type="subunit">
    <text evidence="3">Homotetramer.</text>
</comment>
<comment type="similarity">
    <text evidence="2 7">Belongs to the enoyl-CoA hydratase/isomerase family.</text>
</comment>
<evidence type="ECO:0000256" key="7">
    <source>
        <dbReference type="RuleBase" id="RU003707"/>
    </source>
</evidence>
<evidence type="ECO:0000256" key="1">
    <source>
        <dbReference type="ARBA" id="ARBA00005086"/>
    </source>
</evidence>
<dbReference type="AlphaFoldDB" id="A0A926IN27"/>
<comment type="catalytic activity">
    <reaction evidence="5">
        <text>a short-chain (3S)-3-hydroxyacyl-CoA = a short-chain (2E)-enoyl-CoA + H2O</text>
        <dbReference type="Rhea" id="RHEA:52664"/>
        <dbReference type="ChEBI" id="CHEBI:15377"/>
        <dbReference type="ChEBI" id="CHEBI:87488"/>
        <dbReference type="ChEBI" id="CHEBI:136760"/>
        <dbReference type="EC" id="4.2.1.150"/>
    </reaction>
</comment>
<dbReference type="Proteomes" id="UP000601522">
    <property type="component" value="Unassembled WGS sequence"/>
</dbReference>
<evidence type="ECO:0000313" key="8">
    <source>
        <dbReference type="EMBL" id="MBC8591226.1"/>
    </source>
</evidence>
<dbReference type="GO" id="GO:0018812">
    <property type="term" value="F:3-hydroxyacyl-CoA dehydratase activity"/>
    <property type="evidence" value="ECO:0007669"/>
    <property type="project" value="UniProtKB-EC"/>
</dbReference>
<name>A0A926IN27_9FIRM</name>
<evidence type="ECO:0000256" key="6">
    <source>
        <dbReference type="ARBA" id="ARBA00067035"/>
    </source>
</evidence>
<proteinExistence type="inferred from homology"/>
<reference evidence="8 9" key="1">
    <citation type="submission" date="2020-08" db="EMBL/GenBank/DDBJ databases">
        <title>Genome public.</title>
        <authorList>
            <person name="Liu C."/>
            <person name="Sun Q."/>
        </authorList>
    </citation>
    <scope>NUCLEOTIDE SEQUENCE [LARGE SCALE GENOMIC DNA]</scope>
    <source>
        <strain evidence="8 9">NSJ-26</strain>
    </source>
</reference>
<dbReference type="Pfam" id="PF00378">
    <property type="entry name" value="ECH_1"/>
    <property type="match status" value="1"/>
</dbReference>
<dbReference type="EC" id="4.2.1.150" evidence="6"/>
<accession>A0A926IN27</accession>
<gene>
    <name evidence="8" type="ORF">H8689_08890</name>
</gene>
<dbReference type="GO" id="GO:0006635">
    <property type="term" value="P:fatty acid beta-oxidation"/>
    <property type="evidence" value="ECO:0007669"/>
    <property type="project" value="TreeGrafter"/>
</dbReference>
<dbReference type="InterPro" id="IPR014748">
    <property type="entry name" value="Enoyl-CoA_hydra_C"/>
</dbReference>
<evidence type="ECO:0000256" key="4">
    <source>
        <dbReference type="ARBA" id="ARBA00023239"/>
    </source>
</evidence>
<dbReference type="PANTHER" id="PTHR11941">
    <property type="entry name" value="ENOYL-COA HYDRATASE-RELATED"/>
    <property type="match status" value="1"/>
</dbReference>
<dbReference type="PROSITE" id="PS00166">
    <property type="entry name" value="ENOYL_COA_HYDRATASE"/>
    <property type="match status" value="1"/>
</dbReference>
<dbReference type="RefSeq" id="WP_249324088.1">
    <property type="nucleotide sequence ID" value="NZ_JACRTK010000003.1"/>
</dbReference>
<dbReference type="PANTHER" id="PTHR11941:SF54">
    <property type="entry name" value="ENOYL-COA HYDRATASE, MITOCHONDRIAL"/>
    <property type="match status" value="1"/>
</dbReference>
<protein>
    <recommendedName>
        <fullName evidence="6">short-chain-enoyl-CoA hydratase</fullName>
        <ecNumber evidence="6">4.2.1.150</ecNumber>
    </recommendedName>
</protein>
<keyword evidence="9" id="KW-1185">Reference proteome</keyword>
<dbReference type="SUPFAM" id="SSF52096">
    <property type="entry name" value="ClpP/crotonase"/>
    <property type="match status" value="1"/>
</dbReference>
<keyword evidence="4 8" id="KW-0456">Lyase</keyword>
<dbReference type="InterPro" id="IPR018376">
    <property type="entry name" value="Enoyl-CoA_hyd/isom_CS"/>
</dbReference>
<comment type="pathway">
    <text evidence="1">Lipid metabolism; butanoate metabolism.</text>
</comment>
<comment type="caution">
    <text evidence="8">The sequence shown here is derived from an EMBL/GenBank/DDBJ whole genome shotgun (WGS) entry which is preliminary data.</text>
</comment>
<dbReference type="Gene3D" id="1.10.12.10">
    <property type="entry name" value="Lyase 2-enoyl-coa Hydratase, Chain A, domain 2"/>
    <property type="match status" value="1"/>
</dbReference>
<evidence type="ECO:0000256" key="2">
    <source>
        <dbReference type="ARBA" id="ARBA00005254"/>
    </source>
</evidence>
<dbReference type="CDD" id="cd06558">
    <property type="entry name" value="crotonase-like"/>
    <property type="match status" value="1"/>
</dbReference>